<protein>
    <submittedName>
        <fullName evidence="3">Terminase large subunit</fullName>
    </submittedName>
</protein>
<organism evidence="3 4">
    <name type="scientific">Desulfitobacterium dehalogenans</name>
    <dbReference type="NCBI Taxonomy" id="36854"/>
    <lineage>
        <taxon>Bacteria</taxon>
        <taxon>Bacillati</taxon>
        <taxon>Bacillota</taxon>
        <taxon>Clostridia</taxon>
        <taxon>Eubacteriales</taxon>
        <taxon>Desulfitobacteriaceae</taxon>
        <taxon>Desulfitobacterium</taxon>
    </lineage>
</organism>
<dbReference type="InterPro" id="IPR027417">
    <property type="entry name" value="P-loop_NTPase"/>
</dbReference>
<sequence>MIAMRKCRQRNYHPYIDVYMDDINSGKTPASKELILAMDHIEKKLSAQDVFIDFTRIEKAVELIERYFGMTLFPWERFIIALVHCYHQSNDTVVFDEFFIMMGRGNGKNGFISGLAWYLTTKYHGVKGYNVDIIANSEEQAQTSFNDIYQVLEDTWSKSKKFFYKSKEIIRNLNTKSYIKFNTSNARTKDGKRSACLIFDEEHEYENAKTIGVFQSGFGKRKHSRIFKITTNGYVRDGVLDEDLRLASDVLSGTISDIGLCPLIYKMDSEEECDDPKLWEKANPSLPFLPELQKVITKEFAEKEYKQQVKLDFYTKRMNRPRSGEETPVTEWDNIAATNKSLPDLFGWSCTVGIDYASLRDWAAVNLHFRRGDERFDFGKYWVCVRNPDLSRIKPPWREWETCVPVDDVEIAPELLTEYIAEMAKRYNIKKVAIDNFRYALMKDALERIGFDPKERKNLYLTRPSDIMKIQPVIESCFNKRLFCWGDNPALRWATNNTKLIRSGKKEGTDTGNFYYGKIEAKSRKTDPFMALVHSMVVEDDLPAETGQYADIPVITC</sequence>
<dbReference type="InterPro" id="IPR046462">
    <property type="entry name" value="TerL_nuclease"/>
</dbReference>
<evidence type="ECO:0000313" key="3">
    <source>
        <dbReference type="EMBL" id="HHY28080.1"/>
    </source>
</evidence>
<dbReference type="InterPro" id="IPR046461">
    <property type="entry name" value="TerL_ATPase"/>
</dbReference>
<comment type="caution">
    <text evidence="3">The sequence shown here is derived from an EMBL/GenBank/DDBJ whole genome shotgun (WGS) entry which is preliminary data.</text>
</comment>
<dbReference type="Pfam" id="PF03354">
    <property type="entry name" value="TerL_ATPase"/>
    <property type="match status" value="1"/>
</dbReference>
<name>A0A7C7DBW7_9FIRM</name>
<feature type="domain" description="Terminase large subunit-like endonuclease" evidence="2">
    <location>
        <begin position="264"/>
        <end position="451"/>
    </location>
</feature>
<dbReference type="Proteomes" id="UP000553059">
    <property type="component" value="Unassembled WGS sequence"/>
</dbReference>
<evidence type="ECO:0000313" key="4">
    <source>
        <dbReference type="Proteomes" id="UP000553059"/>
    </source>
</evidence>
<evidence type="ECO:0000259" key="1">
    <source>
        <dbReference type="Pfam" id="PF03354"/>
    </source>
</evidence>
<reference evidence="3 4" key="1">
    <citation type="journal article" date="2020" name="Biotechnol. Biofuels">
        <title>New insights from the biogas microbiome by comprehensive genome-resolved metagenomics of nearly 1600 species originating from multiple anaerobic digesters.</title>
        <authorList>
            <person name="Campanaro S."/>
            <person name="Treu L."/>
            <person name="Rodriguez-R L.M."/>
            <person name="Kovalovszki A."/>
            <person name="Ziels R.M."/>
            <person name="Maus I."/>
            <person name="Zhu X."/>
            <person name="Kougias P.G."/>
            <person name="Basile A."/>
            <person name="Luo G."/>
            <person name="Schluter A."/>
            <person name="Konstantinidis K.T."/>
            <person name="Angelidaki I."/>
        </authorList>
    </citation>
    <scope>NUCLEOTIDE SEQUENCE [LARGE SCALE GENOMIC DNA]</scope>
    <source>
        <strain evidence="3">AS05jafATM_4</strain>
    </source>
</reference>
<dbReference type="AlphaFoldDB" id="A0A7C7DBW7"/>
<accession>A0A7C7DBW7</accession>
<dbReference type="PANTHER" id="PTHR41287">
    <property type="match status" value="1"/>
</dbReference>
<dbReference type="Gene3D" id="3.40.50.300">
    <property type="entry name" value="P-loop containing nucleotide triphosphate hydrolases"/>
    <property type="match status" value="1"/>
</dbReference>
<dbReference type="InterPro" id="IPR005021">
    <property type="entry name" value="Terminase_largesu-like"/>
</dbReference>
<proteinExistence type="predicted"/>
<gene>
    <name evidence="3" type="ORF">GX523_15295</name>
</gene>
<dbReference type="EMBL" id="DUTF01000334">
    <property type="protein sequence ID" value="HHY28080.1"/>
    <property type="molecule type" value="Genomic_DNA"/>
</dbReference>
<evidence type="ECO:0000259" key="2">
    <source>
        <dbReference type="Pfam" id="PF20441"/>
    </source>
</evidence>
<dbReference type="GO" id="GO:0004519">
    <property type="term" value="F:endonuclease activity"/>
    <property type="evidence" value="ECO:0007669"/>
    <property type="project" value="InterPro"/>
</dbReference>
<feature type="domain" description="Terminase large subunit-like ATPase" evidence="1">
    <location>
        <begin position="74"/>
        <end position="245"/>
    </location>
</feature>
<dbReference type="Pfam" id="PF20441">
    <property type="entry name" value="TerL_nuclease"/>
    <property type="match status" value="1"/>
</dbReference>
<dbReference type="PANTHER" id="PTHR41287:SF1">
    <property type="entry name" value="PROTEIN YMFN"/>
    <property type="match status" value="1"/>
</dbReference>